<gene>
    <name evidence="1" type="ORF">BD410DRAFT_215192</name>
</gene>
<reference evidence="1 2" key="1">
    <citation type="submission" date="2018-06" db="EMBL/GenBank/DDBJ databases">
        <title>A transcriptomic atlas of mushroom development highlights an independent origin of complex multicellularity.</title>
        <authorList>
            <consortium name="DOE Joint Genome Institute"/>
            <person name="Krizsan K."/>
            <person name="Almasi E."/>
            <person name="Merenyi Z."/>
            <person name="Sahu N."/>
            <person name="Viragh M."/>
            <person name="Koszo T."/>
            <person name="Mondo S."/>
            <person name="Kiss B."/>
            <person name="Balint B."/>
            <person name="Kues U."/>
            <person name="Barry K."/>
            <person name="Hegedus J.C."/>
            <person name="Henrissat B."/>
            <person name="Johnson J."/>
            <person name="Lipzen A."/>
            <person name="Ohm R."/>
            <person name="Nagy I."/>
            <person name="Pangilinan J."/>
            <person name="Yan J."/>
            <person name="Xiong Y."/>
            <person name="Grigoriev I.V."/>
            <person name="Hibbett D.S."/>
            <person name="Nagy L.G."/>
        </authorList>
    </citation>
    <scope>NUCLEOTIDE SEQUENCE [LARGE SCALE GENOMIC DNA]</scope>
    <source>
        <strain evidence="1 2">SZMC22713</strain>
    </source>
</reference>
<sequence>MKFGISLCISVPHTESSIPFASAASHEDLGIVNAPLPHITDAENVMILRNESIALISHVVETVVEIWDPGSSSNHANCRS</sequence>
<dbReference type="Proteomes" id="UP000294933">
    <property type="component" value="Unassembled WGS sequence"/>
</dbReference>
<organism evidence="1 2">
    <name type="scientific">Rickenella mellea</name>
    <dbReference type="NCBI Taxonomy" id="50990"/>
    <lineage>
        <taxon>Eukaryota</taxon>
        <taxon>Fungi</taxon>
        <taxon>Dikarya</taxon>
        <taxon>Basidiomycota</taxon>
        <taxon>Agaricomycotina</taxon>
        <taxon>Agaricomycetes</taxon>
        <taxon>Hymenochaetales</taxon>
        <taxon>Rickenellaceae</taxon>
        <taxon>Rickenella</taxon>
    </lineage>
</organism>
<protein>
    <submittedName>
        <fullName evidence="1">Uncharacterized protein</fullName>
    </submittedName>
</protein>
<keyword evidence="2" id="KW-1185">Reference proteome</keyword>
<name>A0A4Y7QMM7_9AGAM</name>
<proteinExistence type="predicted"/>
<dbReference type="AlphaFoldDB" id="A0A4Y7QMM7"/>
<evidence type="ECO:0000313" key="2">
    <source>
        <dbReference type="Proteomes" id="UP000294933"/>
    </source>
</evidence>
<accession>A0A4Y7QMM7</accession>
<dbReference type="VEuPathDB" id="FungiDB:BD410DRAFT_215192"/>
<dbReference type="EMBL" id="ML170157">
    <property type="protein sequence ID" value="TDL28312.1"/>
    <property type="molecule type" value="Genomic_DNA"/>
</dbReference>
<evidence type="ECO:0000313" key="1">
    <source>
        <dbReference type="EMBL" id="TDL28312.1"/>
    </source>
</evidence>